<feature type="chain" id="PRO_5047033118" evidence="2">
    <location>
        <begin position="32"/>
        <end position="323"/>
    </location>
</feature>
<evidence type="ECO:0000313" key="3">
    <source>
        <dbReference type="EMBL" id="NMG73543.1"/>
    </source>
</evidence>
<keyword evidence="4" id="KW-1185">Reference proteome</keyword>
<feature type="signal peptide" evidence="2">
    <location>
        <begin position="1"/>
        <end position="31"/>
    </location>
</feature>
<accession>A0ABX1Q6C1</accession>
<dbReference type="PROSITE" id="PS51318">
    <property type="entry name" value="TAT"/>
    <property type="match status" value="1"/>
</dbReference>
<protein>
    <submittedName>
        <fullName evidence="3">Uncharacterized protein</fullName>
    </submittedName>
</protein>
<gene>
    <name evidence="3" type="ORF">GPA25_02105</name>
</gene>
<evidence type="ECO:0000313" key="4">
    <source>
        <dbReference type="Proteomes" id="UP000648984"/>
    </source>
</evidence>
<dbReference type="Proteomes" id="UP000648984">
    <property type="component" value="Unassembled WGS sequence"/>
</dbReference>
<dbReference type="InterPro" id="IPR006311">
    <property type="entry name" value="TAT_signal"/>
</dbReference>
<evidence type="ECO:0000256" key="1">
    <source>
        <dbReference type="SAM" id="MobiDB-lite"/>
    </source>
</evidence>
<proteinExistence type="predicted"/>
<evidence type="ECO:0000256" key="2">
    <source>
        <dbReference type="SAM" id="SignalP"/>
    </source>
</evidence>
<organism evidence="3 4">
    <name type="scientific">Aromatoleum diolicum</name>
    <dbReference type="NCBI Taxonomy" id="75796"/>
    <lineage>
        <taxon>Bacteria</taxon>
        <taxon>Pseudomonadati</taxon>
        <taxon>Pseudomonadota</taxon>
        <taxon>Betaproteobacteria</taxon>
        <taxon>Rhodocyclales</taxon>
        <taxon>Rhodocyclaceae</taxon>
        <taxon>Aromatoleum</taxon>
    </lineage>
</organism>
<sequence length="323" mass="35502">MTGRRSDVRRILACALLIVLGSLPWAPSARAAEDPDTVVGVTIRVAGEGWGSAERDEIETVLQAVANELVTGPAPMFAAPIVVSYAAGSPVTLYERGAAGEYQVHLSARDRRWAQYVYQFGHELCHIMSNFEVRAANTAHKRNQWFEEAVCETAGLFALRRMAARWQTEAPYPTWQDYAPALRAYADRLVGEAHRHLPEGVSPGRWLHARLETLGSNPYRRSDNEVVANLLLPLFERAPEQWAALHHLNLHPDDSVADLPQYLRNWRGNAPRDHQQFIDELAGELGLGDVTVSARAQSAAAITPPPSRDSSGGQAGNAGPLHD</sequence>
<keyword evidence="2" id="KW-0732">Signal</keyword>
<feature type="region of interest" description="Disordered" evidence="1">
    <location>
        <begin position="297"/>
        <end position="323"/>
    </location>
</feature>
<dbReference type="RefSeq" id="WP_169258689.1">
    <property type="nucleotide sequence ID" value="NZ_WTVQ01000002.1"/>
</dbReference>
<name>A0ABX1Q6C1_9RHOO</name>
<reference evidence="3 4" key="1">
    <citation type="submission" date="2019-12" db="EMBL/GenBank/DDBJ databases">
        <title>Comparative genomics gives insights into the taxonomy of the Azoarcus-Aromatoleum group and reveals separate origins of nif in the plant-associated Azoarcus and non-plant-associated Aromatoleum sub-groups.</title>
        <authorList>
            <person name="Lafos M."/>
            <person name="Maluk M."/>
            <person name="Batista M."/>
            <person name="Junghare M."/>
            <person name="Carmona M."/>
            <person name="Faoro H."/>
            <person name="Cruz L.M."/>
            <person name="Battistoni F."/>
            <person name="De Souza E."/>
            <person name="Pedrosa F."/>
            <person name="Chen W.-M."/>
            <person name="Poole P.S."/>
            <person name="Dixon R.A."/>
            <person name="James E.K."/>
        </authorList>
    </citation>
    <scope>NUCLEOTIDE SEQUENCE [LARGE SCALE GENOMIC DNA]</scope>
    <source>
        <strain evidence="3 4">22Lin</strain>
    </source>
</reference>
<comment type="caution">
    <text evidence="3">The sequence shown here is derived from an EMBL/GenBank/DDBJ whole genome shotgun (WGS) entry which is preliminary data.</text>
</comment>
<dbReference type="EMBL" id="WTVQ01000002">
    <property type="protein sequence ID" value="NMG73543.1"/>
    <property type="molecule type" value="Genomic_DNA"/>
</dbReference>